<evidence type="ECO:0000313" key="3">
    <source>
        <dbReference type="Proteomes" id="UP000663181"/>
    </source>
</evidence>
<gene>
    <name evidence="2" type="ORF">ISN74_16265</name>
</gene>
<keyword evidence="3" id="KW-1185">Reference proteome</keyword>
<evidence type="ECO:0000256" key="1">
    <source>
        <dbReference type="SAM" id="SignalP"/>
    </source>
</evidence>
<dbReference type="EMBL" id="CP064030">
    <property type="protein sequence ID" value="QRN52979.1"/>
    <property type="molecule type" value="Genomic_DNA"/>
</dbReference>
<feature type="signal peptide" evidence="1">
    <location>
        <begin position="1"/>
        <end position="24"/>
    </location>
</feature>
<sequence>MKVKKIAGLALVLIGMIGAANGEAQTDAQLAADGWRPIPRSWAHDYTVLCKRGKDIVYGVYDHGPGNTSDWGVARHIYTKTAPDGRITAISLVRGFTHADISDSYFPTSDVSCDITEQ</sequence>
<reference evidence="2 3" key="1">
    <citation type="submission" date="2020-10" db="EMBL/GenBank/DDBJ databases">
        <title>Phylogeny of dyella-like bacteria.</title>
        <authorList>
            <person name="Fu J."/>
        </authorList>
    </citation>
    <scope>NUCLEOTIDE SEQUENCE [LARGE SCALE GENOMIC DNA]</scope>
    <source>
        <strain evidence="2 3">DHOB09</strain>
    </source>
</reference>
<feature type="chain" id="PRO_5046130342" evidence="1">
    <location>
        <begin position="25"/>
        <end position="118"/>
    </location>
</feature>
<organism evidence="2 3">
    <name type="scientific">Dyella caseinilytica</name>
    <dbReference type="NCBI Taxonomy" id="1849581"/>
    <lineage>
        <taxon>Bacteria</taxon>
        <taxon>Pseudomonadati</taxon>
        <taxon>Pseudomonadota</taxon>
        <taxon>Gammaproteobacteria</taxon>
        <taxon>Lysobacterales</taxon>
        <taxon>Rhodanobacteraceae</taxon>
        <taxon>Dyella</taxon>
    </lineage>
</organism>
<evidence type="ECO:0000313" key="2">
    <source>
        <dbReference type="EMBL" id="QRN52979.1"/>
    </source>
</evidence>
<dbReference type="RefSeq" id="WP_188800211.1">
    <property type="nucleotide sequence ID" value="NZ_BMIZ01000002.1"/>
</dbReference>
<accession>A0ABX7GRS2</accession>
<proteinExistence type="predicted"/>
<keyword evidence="1" id="KW-0732">Signal</keyword>
<protein>
    <submittedName>
        <fullName evidence="2">Uncharacterized protein</fullName>
    </submittedName>
</protein>
<name>A0ABX7GRS2_9GAMM</name>
<dbReference type="Proteomes" id="UP000663181">
    <property type="component" value="Chromosome"/>
</dbReference>